<sequence length="696" mass="76068">MTEGANVSSHGNSTNASLENIIVRNLEHDFAEANKFPDLDNVTNDTQGRHGLGQLGANLEFMMLKLAQLVAGPCFNEETIVELQQVELNELKACGCAKKNASLAEMKAKEEAKASHAHEVLKRVLQKHNHQRDNREFVTPSSKHRAASKPSQQSGPEGVKEQLIQRQQKQSKQAKSRKANSNDTALDDVVASKWVDPFVSVAEDVGGAITDGTGMVGDALGDAYEAAADQVSFVATTVIDSVEMAVDILIRGFTDWNAGCDESSWPSMRIDASGLNVNWGRQKCWVRLMGQTCNLFDFNFGTTDLSWPEPIKTVAEFGITSVKALFTMGKELVNCATIGSPGEVLKCFGNKIIENVPPLNFLNRLSDVLTEFILVFARVASAVVKQAVLADGQSLVQEAVTSEFPAAGAPPTLHHSGKSLMIQTHTQRAPASLKPKENRSESSALQEEAERKRGDGPKEVINFKVSAIDANYRTKLITQFNGKEVDTTSCLAFAPKNKTGSHNQATMSDWQVDKQEDFIKLEPWAVPCSNLWMKDNWNKWQGYTFYSWEMPLEKCVTVTYSLSMQPVLAFVGGLQFDLMPSPLAALDSQVCWPDKQPDGVDLSVLKTQIRSGGMLLFSRTLRLTQRFGDSTDFVNGNIHGTHETYRGQFGVARNAAENGRGLEPMSRTTSLPGANIAHLSSSGGGSMYCRAQGLGL</sequence>
<dbReference type="EMBL" id="CAJNDS010000419">
    <property type="protein sequence ID" value="CAE7204116.1"/>
    <property type="molecule type" value="Genomic_DNA"/>
</dbReference>
<reference evidence="2" key="1">
    <citation type="submission" date="2021-02" db="EMBL/GenBank/DDBJ databases">
        <authorList>
            <person name="Dougan E. K."/>
            <person name="Rhodes N."/>
            <person name="Thang M."/>
            <person name="Chan C."/>
        </authorList>
    </citation>
    <scope>NUCLEOTIDE SEQUENCE</scope>
</reference>
<evidence type="ECO:0000313" key="2">
    <source>
        <dbReference type="EMBL" id="CAE7204116.1"/>
    </source>
</evidence>
<feature type="region of interest" description="Disordered" evidence="1">
    <location>
        <begin position="125"/>
        <end position="183"/>
    </location>
</feature>
<gene>
    <name evidence="2" type="ORF">SNAT2548_LOCUS6319</name>
</gene>
<comment type="caution">
    <text evidence="2">The sequence shown here is derived from an EMBL/GenBank/DDBJ whole genome shotgun (WGS) entry which is preliminary data.</text>
</comment>
<evidence type="ECO:0000256" key="1">
    <source>
        <dbReference type="SAM" id="MobiDB-lite"/>
    </source>
</evidence>
<name>A0A812JCL4_9DINO</name>
<dbReference type="Proteomes" id="UP000604046">
    <property type="component" value="Unassembled WGS sequence"/>
</dbReference>
<dbReference type="OrthoDB" id="427371at2759"/>
<proteinExistence type="predicted"/>
<dbReference type="AlphaFoldDB" id="A0A812JCL4"/>
<feature type="region of interest" description="Disordered" evidence="1">
    <location>
        <begin position="427"/>
        <end position="456"/>
    </location>
</feature>
<evidence type="ECO:0000313" key="3">
    <source>
        <dbReference type="Proteomes" id="UP000604046"/>
    </source>
</evidence>
<accession>A0A812JCL4</accession>
<protein>
    <submittedName>
        <fullName evidence="2">Uncharacterized protein</fullName>
    </submittedName>
</protein>
<keyword evidence="3" id="KW-1185">Reference proteome</keyword>
<organism evidence="2 3">
    <name type="scientific">Symbiodinium natans</name>
    <dbReference type="NCBI Taxonomy" id="878477"/>
    <lineage>
        <taxon>Eukaryota</taxon>
        <taxon>Sar</taxon>
        <taxon>Alveolata</taxon>
        <taxon>Dinophyceae</taxon>
        <taxon>Suessiales</taxon>
        <taxon>Symbiodiniaceae</taxon>
        <taxon>Symbiodinium</taxon>
    </lineage>
</organism>